<dbReference type="InterPro" id="IPR016040">
    <property type="entry name" value="NAD(P)-bd_dom"/>
</dbReference>
<dbReference type="Gene3D" id="3.40.50.720">
    <property type="entry name" value="NAD(P)-binding Rossmann-like Domain"/>
    <property type="match status" value="1"/>
</dbReference>
<dbReference type="Proteomes" id="UP000663792">
    <property type="component" value="Unassembled WGS sequence"/>
</dbReference>
<dbReference type="AlphaFoldDB" id="A0A938Y8D7"/>
<name>A0A938Y8D7_9ACTN</name>
<dbReference type="PANTHER" id="PTHR43355">
    <property type="entry name" value="FLAVIN REDUCTASE (NADPH)"/>
    <property type="match status" value="1"/>
</dbReference>
<evidence type="ECO:0000313" key="3">
    <source>
        <dbReference type="Proteomes" id="UP000663792"/>
    </source>
</evidence>
<dbReference type="EMBL" id="JAERWK010000015">
    <property type="protein sequence ID" value="MBM9467911.1"/>
    <property type="molecule type" value="Genomic_DNA"/>
</dbReference>
<dbReference type="Pfam" id="PF13460">
    <property type="entry name" value="NAD_binding_10"/>
    <property type="match status" value="1"/>
</dbReference>
<gene>
    <name evidence="2" type="ORF">JL106_11520</name>
</gene>
<evidence type="ECO:0000313" key="2">
    <source>
        <dbReference type="EMBL" id="MBM9467911.1"/>
    </source>
</evidence>
<proteinExistence type="predicted"/>
<feature type="domain" description="NAD(P)-binding" evidence="1">
    <location>
        <begin position="7"/>
        <end position="213"/>
    </location>
</feature>
<keyword evidence="3" id="KW-1185">Reference proteome</keyword>
<dbReference type="InterPro" id="IPR051606">
    <property type="entry name" value="Polyketide_Oxido-like"/>
</dbReference>
<evidence type="ECO:0000259" key="1">
    <source>
        <dbReference type="Pfam" id="PF13460"/>
    </source>
</evidence>
<dbReference type="GO" id="GO:0016646">
    <property type="term" value="F:oxidoreductase activity, acting on the CH-NH group of donors, NAD or NADP as acceptor"/>
    <property type="evidence" value="ECO:0007669"/>
    <property type="project" value="TreeGrafter"/>
</dbReference>
<dbReference type="InterPro" id="IPR036291">
    <property type="entry name" value="NAD(P)-bd_dom_sf"/>
</dbReference>
<reference evidence="2" key="1">
    <citation type="submission" date="2021-01" db="EMBL/GenBank/DDBJ databases">
        <title>YIM 132084 draft genome.</title>
        <authorList>
            <person name="An D."/>
        </authorList>
    </citation>
    <scope>NUCLEOTIDE SEQUENCE</scope>
    <source>
        <strain evidence="2">YIM 132084</strain>
    </source>
</reference>
<dbReference type="RefSeq" id="WP_205260872.1">
    <property type="nucleotide sequence ID" value="NZ_JAERWK010000015.1"/>
</dbReference>
<sequence length="225" mass="23634">MRVTLIGATGFVGSHLLGELLDRGHDVVALVRDPARVQLPSQLGAEAFPSALTLVTGDATSAQDLARAAVGTDVVVSAFNAGWDNPELHRDFLAGSRAIGEGVAEAGVDRYVVIGGAGSLRGPDGTQLVDGPDFPAAIKPGATAARDYLVELADEPILDWTYVSPAVEMGPHSPGERRGSYRLGDDEPVLDAEGRSRISVQDLAVAVVDELENPAHSRRRFTVGY</sequence>
<dbReference type="SUPFAM" id="SSF51735">
    <property type="entry name" value="NAD(P)-binding Rossmann-fold domains"/>
    <property type="match status" value="1"/>
</dbReference>
<protein>
    <submittedName>
        <fullName evidence="2">NAD(P)H-binding protein</fullName>
    </submittedName>
</protein>
<organism evidence="2 3">
    <name type="scientific">Nakamurella leprariae</name>
    <dbReference type="NCBI Taxonomy" id="2803911"/>
    <lineage>
        <taxon>Bacteria</taxon>
        <taxon>Bacillati</taxon>
        <taxon>Actinomycetota</taxon>
        <taxon>Actinomycetes</taxon>
        <taxon>Nakamurellales</taxon>
        <taxon>Nakamurellaceae</taxon>
        <taxon>Nakamurella</taxon>
    </lineage>
</organism>
<accession>A0A938Y8D7</accession>
<comment type="caution">
    <text evidence="2">The sequence shown here is derived from an EMBL/GenBank/DDBJ whole genome shotgun (WGS) entry which is preliminary data.</text>
</comment>
<dbReference type="PANTHER" id="PTHR43355:SF2">
    <property type="entry name" value="FLAVIN REDUCTASE (NADPH)"/>
    <property type="match status" value="1"/>
</dbReference>